<protein>
    <submittedName>
        <fullName evidence="2">Uncharacterized protein</fullName>
    </submittedName>
</protein>
<organism evidence="2 3">
    <name type="scientific">Paragonimus heterotremus</name>
    <dbReference type="NCBI Taxonomy" id="100268"/>
    <lineage>
        <taxon>Eukaryota</taxon>
        <taxon>Metazoa</taxon>
        <taxon>Spiralia</taxon>
        <taxon>Lophotrochozoa</taxon>
        <taxon>Platyhelminthes</taxon>
        <taxon>Trematoda</taxon>
        <taxon>Digenea</taxon>
        <taxon>Plagiorchiida</taxon>
        <taxon>Troglotremata</taxon>
        <taxon>Troglotrematidae</taxon>
        <taxon>Paragonimus</taxon>
    </lineage>
</organism>
<feature type="chain" id="PRO_5035319281" evidence="1">
    <location>
        <begin position="28"/>
        <end position="126"/>
    </location>
</feature>
<dbReference type="OrthoDB" id="6222109at2759"/>
<evidence type="ECO:0000256" key="1">
    <source>
        <dbReference type="SAM" id="SignalP"/>
    </source>
</evidence>
<comment type="caution">
    <text evidence="2">The sequence shown here is derived from an EMBL/GenBank/DDBJ whole genome shotgun (WGS) entry which is preliminary data.</text>
</comment>
<dbReference type="AlphaFoldDB" id="A0A8J4T5V2"/>
<evidence type="ECO:0000313" key="2">
    <source>
        <dbReference type="EMBL" id="KAF5405275.1"/>
    </source>
</evidence>
<dbReference type="EMBL" id="LUCH01000389">
    <property type="protein sequence ID" value="KAF5405275.1"/>
    <property type="molecule type" value="Genomic_DNA"/>
</dbReference>
<keyword evidence="1" id="KW-0732">Signal</keyword>
<name>A0A8J4T5V2_9TREM</name>
<sequence>MPLSKFVVSSLLSLITLFMMMMAVCIAMSTGRSHIRNPLMVEDLRFTPPCPEIDYNFHPETGNFLCVIPTAKQCFEECQYVGCTEWFFANLMSSTNQSYNPYYRCRCVPRMNMCLYNPIPPEFRDF</sequence>
<reference evidence="2" key="1">
    <citation type="submission" date="2019-05" db="EMBL/GenBank/DDBJ databases">
        <title>Annotation for the trematode Paragonimus heterotremus.</title>
        <authorList>
            <person name="Choi Y.-J."/>
        </authorList>
    </citation>
    <scope>NUCLEOTIDE SEQUENCE</scope>
    <source>
        <strain evidence="2">LC</strain>
    </source>
</reference>
<accession>A0A8J4T5V2</accession>
<evidence type="ECO:0000313" key="3">
    <source>
        <dbReference type="Proteomes" id="UP000748531"/>
    </source>
</evidence>
<keyword evidence="3" id="KW-1185">Reference proteome</keyword>
<feature type="signal peptide" evidence="1">
    <location>
        <begin position="1"/>
        <end position="27"/>
    </location>
</feature>
<dbReference type="Proteomes" id="UP000748531">
    <property type="component" value="Unassembled WGS sequence"/>
</dbReference>
<proteinExistence type="predicted"/>
<gene>
    <name evidence="2" type="ORF">PHET_01102</name>
</gene>